<feature type="transmembrane region" description="Helical" evidence="2">
    <location>
        <begin position="108"/>
        <end position="132"/>
    </location>
</feature>
<keyword evidence="2" id="KW-0472">Membrane</keyword>
<feature type="transmembrane region" description="Helical" evidence="2">
    <location>
        <begin position="75"/>
        <end position="96"/>
    </location>
</feature>
<dbReference type="eggNOG" id="ENOG502SJ1C">
    <property type="taxonomic scope" value="Eukaryota"/>
</dbReference>
<evidence type="ECO:0000256" key="1">
    <source>
        <dbReference type="SAM" id="MobiDB-lite"/>
    </source>
</evidence>
<keyword evidence="2" id="KW-1133">Transmembrane helix</keyword>
<dbReference type="EMBL" id="KE148146">
    <property type="protein sequence ID" value="EPE10889.1"/>
    <property type="molecule type" value="Genomic_DNA"/>
</dbReference>
<evidence type="ECO:0000313" key="3">
    <source>
        <dbReference type="EMBL" id="EPE10889.1"/>
    </source>
</evidence>
<accession>S3CBK8</accession>
<dbReference type="OrthoDB" id="5427664at2759"/>
<organism evidence="3 4">
    <name type="scientific">Ophiostoma piceae (strain UAMH 11346)</name>
    <name type="common">Sap stain fungus</name>
    <dbReference type="NCBI Taxonomy" id="1262450"/>
    <lineage>
        <taxon>Eukaryota</taxon>
        <taxon>Fungi</taxon>
        <taxon>Dikarya</taxon>
        <taxon>Ascomycota</taxon>
        <taxon>Pezizomycotina</taxon>
        <taxon>Sordariomycetes</taxon>
        <taxon>Sordariomycetidae</taxon>
        <taxon>Ophiostomatales</taxon>
        <taxon>Ophiostomataceae</taxon>
        <taxon>Ophiostoma</taxon>
    </lineage>
</organism>
<dbReference type="AlphaFoldDB" id="S3CBK8"/>
<gene>
    <name evidence="3" type="ORF">F503_05984</name>
</gene>
<dbReference type="InterPro" id="IPR053018">
    <property type="entry name" value="Elsinochrome_Biosynth-Asso"/>
</dbReference>
<dbReference type="VEuPathDB" id="FungiDB:F503_05984"/>
<feature type="transmembrane region" description="Helical" evidence="2">
    <location>
        <begin position="260"/>
        <end position="278"/>
    </location>
</feature>
<feature type="compositionally biased region" description="Polar residues" evidence="1">
    <location>
        <begin position="433"/>
        <end position="463"/>
    </location>
</feature>
<feature type="compositionally biased region" description="Low complexity" evidence="1">
    <location>
        <begin position="485"/>
        <end position="495"/>
    </location>
</feature>
<dbReference type="PANTHER" id="PTHR37577">
    <property type="entry name" value="INTEGRAL MEMBRANE PROTEIN"/>
    <property type="match status" value="1"/>
</dbReference>
<reference evidence="3 4" key="1">
    <citation type="journal article" date="2013" name="BMC Genomics">
        <title>The genome and transcriptome of the pine saprophyte Ophiostoma piceae, and a comparison with the bark beetle-associated pine pathogen Grosmannia clavigera.</title>
        <authorList>
            <person name="Haridas S."/>
            <person name="Wang Y."/>
            <person name="Lim L."/>
            <person name="Massoumi Alamouti S."/>
            <person name="Jackman S."/>
            <person name="Docking R."/>
            <person name="Robertson G."/>
            <person name="Birol I."/>
            <person name="Bohlmann J."/>
            <person name="Breuil C."/>
        </authorList>
    </citation>
    <scope>NUCLEOTIDE SEQUENCE [LARGE SCALE GENOMIC DNA]</scope>
    <source>
        <strain evidence="3 4">UAMH 11346</strain>
    </source>
</reference>
<sequence length="495" mass="55153">MAETSTRVCQFVGDPKPDIAGVGILAGFSGQGLLSLILALWVFFFSRHGRLDMLHEEGSDEHEIEMRRLEMVRDILMIGNDIQLMTGVALMITGFASYKSIDLYHLRLIYDTVSFVGVSIAAALVCYTFCVAREEKYLQQRQRRATGLEDNDTAGMARKKKETTWLDTYFTVLGPLQMLFKWAVKTMPQLAKLTKENPVISKFFSSSRYRATYVFAVFYLALTILLNNKLGEWDLEVPGACYSAHGTSTADAVHPRADRIYVWVSFGWMMTVMVFSIFDNANHRRFILVAAFVQFPLHFYMMLALRSANQGLLGVTAAQASEAAATLVARGGLSLSSRAEAASEGEGTTENEWDFGQTTAILLLFVALFEAFGKGYGFFQIERQLKMSRDEKRKGETARPTSRGSNIEFDDLEQQDQGQDEQASLNRAHESRQSSTGKPNQGQILARISTISSLGTHNSEDSGSGQGTGDAINTSMPYDVEASTQPQQQQQHHHR</sequence>
<dbReference type="Proteomes" id="UP000016923">
    <property type="component" value="Unassembled WGS sequence"/>
</dbReference>
<proteinExistence type="predicted"/>
<dbReference type="HOGENOM" id="CLU_042942_0_0_1"/>
<feature type="transmembrane region" description="Helical" evidence="2">
    <location>
        <begin position="360"/>
        <end position="379"/>
    </location>
</feature>
<name>S3CBK8_OPHP1</name>
<feature type="transmembrane region" description="Helical" evidence="2">
    <location>
        <begin position="285"/>
        <end position="305"/>
    </location>
</feature>
<protein>
    <submittedName>
        <fullName evidence="3">Uncharacterized protein</fullName>
    </submittedName>
</protein>
<feature type="region of interest" description="Disordered" evidence="1">
    <location>
        <begin position="389"/>
        <end position="495"/>
    </location>
</feature>
<feature type="transmembrane region" description="Helical" evidence="2">
    <location>
        <begin position="20"/>
        <end position="45"/>
    </location>
</feature>
<keyword evidence="2" id="KW-0812">Transmembrane</keyword>
<keyword evidence="4" id="KW-1185">Reference proteome</keyword>
<dbReference type="PANTHER" id="PTHR37577:SF1">
    <property type="entry name" value="INTEGRAL MEMBRANE PROTEIN"/>
    <property type="match status" value="1"/>
</dbReference>
<evidence type="ECO:0000256" key="2">
    <source>
        <dbReference type="SAM" id="Phobius"/>
    </source>
</evidence>
<evidence type="ECO:0000313" key="4">
    <source>
        <dbReference type="Proteomes" id="UP000016923"/>
    </source>
</evidence>
<feature type="transmembrane region" description="Helical" evidence="2">
    <location>
        <begin position="211"/>
        <end position="228"/>
    </location>
</feature>